<dbReference type="GO" id="GO:0051707">
    <property type="term" value="P:response to other organism"/>
    <property type="evidence" value="ECO:0007669"/>
    <property type="project" value="UniProtKB-ARBA"/>
</dbReference>
<dbReference type="SUPFAM" id="SSF52540">
    <property type="entry name" value="P-loop containing nucleoside triphosphate hydrolases"/>
    <property type="match status" value="1"/>
</dbReference>
<dbReference type="RefSeq" id="XP_018830915.2">
    <property type="nucleotide sequence ID" value="XM_018975370.2"/>
</dbReference>
<dbReference type="FunFam" id="3.40.50.300:FF:001091">
    <property type="entry name" value="Probable disease resistance protein At1g61300"/>
    <property type="match status" value="1"/>
</dbReference>
<evidence type="ECO:0000313" key="11">
    <source>
        <dbReference type="Proteomes" id="UP000235220"/>
    </source>
</evidence>
<dbReference type="GeneID" id="108998709"/>
<keyword evidence="5" id="KW-0067">ATP-binding</keyword>
<dbReference type="InterPro" id="IPR002182">
    <property type="entry name" value="NB-ARC"/>
</dbReference>
<evidence type="ECO:0000259" key="9">
    <source>
        <dbReference type="Pfam" id="PF23559"/>
    </source>
</evidence>
<keyword evidence="3" id="KW-0547">Nucleotide-binding</keyword>
<evidence type="ECO:0000256" key="3">
    <source>
        <dbReference type="ARBA" id="ARBA00022741"/>
    </source>
</evidence>
<dbReference type="Proteomes" id="UP000235220">
    <property type="component" value="Chromosome 14"/>
</dbReference>
<dbReference type="InterPro" id="IPR058922">
    <property type="entry name" value="WHD_DRP"/>
</dbReference>
<evidence type="ECO:0000256" key="2">
    <source>
        <dbReference type="ARBA" id="ARBA00022737"/>
    </source>
</evidence>
<dbReference type="Gene3D" id="1.10.10.10">
    <property type="entry name" value="Winged helix-like DNA-binding domain superfamily/Winged helix DNA-binding domain"/>
    <property type="match status" value="1"/>
</dbReference>
<evidence type="ECO:0000256" key="1">
    <source>
        <dbReference type="ARBA" id="ARBA00022614"/>
    </source>
</evidence>
<keyword evidence="1" id="KW-0433">Leucine-rich repeat</keyword>
<dbReference type="InterPro" id="IPR032675">
    <property type="entry name" value="LRR_dom_sf"/>
</dbReference>
<evidence type="ECO:0000256" key="4">
    <source>
        <dbReference type="ARBA" id="ARBA00022821"/>
    </source>
</evidence>
<dbReference type="Gene3D" id="1.10.8.430">
    <property type="entry name" value="Helical domain of apoptotic protease-activating factors"/>
    <property type="match status" value="1"/>
</dbReference>
<dbReference type="SUPFAM" id="SSF52058">
    <property type="entry name" value="L domain-like"/>
    <property type="match status" value="2"/>
</dbReference>
<dbReference type="OrthoDB" id="1896560at2759"/>
<evidence type="ECO:0000313" key="12">
    <source>
        <dbReference type="RefSeq" id="XP_018830915.2"/>
    </source>
</evidence>
<feature type="domain" description="Disease resistance protein winged helix" evidence="9">
    <location>
        <begin position="492"/>
        <end position="559"/>
    </location>
</feature>
<evidence type="ECO:0000256" key="5">
    <source>
        <dbReference type="ARBA" id="ARBA00022840"/>
    </source>
</evidence>
<dbReference type="InterPro" id="IPR056789">
    <property type="entry name" value="LRR_R13L1-DRL21"/>
</dbReference>
<feature type="domain" description="R13L1/DRL21-like LRR repeat region" evidence="10">
    <location>
        <begin position="745"/>
        <end position="869"/>
    </location>
</feature>
<proteinExistence type="predicted"/>
<dbReference type="GO" id="GO:0005524">
    <property type="term" value="F:ATP binding"/>
    <property type="evidence" value="ECO:0007669"/>
    <property type="project" value="UniProtKB-KW"/>
</dbReference>
<protein>
    <submittedName>
        <fullName evidence="12 13">Disease resistance RPP13-like protein 1</fullName>
    </submittedName>
</protein>
<dbReference type="Gene3D" id="3.80.10.10">
    <property type="entry name" value="Ribonuclease Inhibitor"/>
    <property type="match status" value="4"/>
</dbReference>
<evidence type="ECO:0000259" key="7">
    <source>
        <dbReference type="Pfam" id="PF00931"/>
    </source>
</evidence>
<dbReference type="GO" id="GO:0043531">
    <property type="term" value="F:ADP binding"/>
    <property type="evidence" value="ECO:0007669"/>
    <property type="project" value="InterPro"/>
</dbReference>
<dbReference type="KEGG" id="jre:108998709"/>
<evidence type="ECO:0000259" key="8">
    <source>
        <dbReference type="Pfam" id="PF18052"/>
    </source>
</evidence>
<dbReference type="InterPro" id="IPR042197">
    <property type="entry name" value="Apaf_helical"/>
</dbReference>
<keyword evidence="2" id="KW-0677">Repeat</keyword>
<reference evidence="12 13" key="1">
    <citation type="submission" date="2025-04" db="UniProtKB">
        <authorList>
            <consortium name="RefSeq"/>
        </authorList>
    </citation>
    <scope>IDENTIFICATION</scope>
    <source>
        <tissue evidence="12 13">Leaves</tissue>
    </source>
</reference>
<dbReference type="Pfam" id="PF25019">
    <property type="entry name" value="LRR_R13L1-DRL21"/>
    <property type="match status" value="1"/>
</dbReference>
<name>A0A2I4FGW9_JUGRE</name>
<dbReference type="Pfam" id="PF23559">
    <property type="entry name" value="WHD_DRP"/>
    <property type="match status" value="1"/>
</dbReference>
<sequence length="1317" mass="147624">MLSPLTQRLNFFSPVACRWSISTFFPLSSIYLPHCISRTHLPSKLSSAVSHLFLLSFPLISAISSMAEVAGLLLSPFLQVLFERVASREFLDFFRSRKLDRGLLKRLEIVLLSANVVLEDAEEMQFTKPMVKKWLDEFKDAVYDAEDILDEIQTEVLQCKLDAEFLTVATKVRKTISTSLNPFVKEIEPKIKDVLQTLDHLVNQKDAIGLKESIGGKSSGRSSTTSLVKESDIFGRTDDMEAIISLLLSDNASGNELCLIAIVGMGGLGKTTLAQLVYNDDRMEGHFDLKAWVCVSDDFDVLKMTKTILEKLGLSINSDTKSLDWLQVTLQQNLTGKRFLLVLDDVWNKNYSEWEALSNPFKSGAEGSRVIVTTRERRVASIMHSTAIYDLKTLQDDDCWSLFSKHAFHSGNSDAHPELEVIGRQIVKRCKGLPLAVKTIGALLWSELDIKEWNKIMMSEIWDLQSDIIPALRLSYKYLPLHLKRCFAYCSIFPKDHDFKKEDLILLWMAEGFLPQPKDKAMEQIGDDYFADLVSRSLFQQSSEDALKFGMHDLVNDLARFVSGQFTFIIEGENSLEIVNKTRHLSFLIESSGNVEKFGALREAKGLRTFLPIDSCSMPRAKELVHGLLPMLRCLRVLILPFCQNLTKLPDSIGKMKHLRHLDVSWTSIRKLPDSICKLCNLQTLKISSCQKLTILPRDIHKLINLRHLDFRYTPIKEMPVQLGRLCCLQTLTKFIVSKQSGAGIGELGKLANLGGKLLISDLQNVVSPIGALVASLNDKKYLEELRLEWNDDDNNISESQSAVLDNLQPHANLRSLSIIGYGGKNFPDWIGHHSFSNIASLYLVKCKHCSVLPPLGQLPSLQSLSITQFDGIDALGRDFYGNSSSSIKPFGALKVLKFIDMAKLEKWSAFGAENEGGAFTHLEELQIVNCPKLSGELPIHPSSLSRLVINKCPLLVTSLPSAATLRQLELRDCNEALFKELPTGLQKLAIEGFDTLESVPERLMDFSSCLERLEISGCHSLTSLSSGGLPSTLKILTIKDCRKLELPMHWNYSSLERLRLENCCDSLESFPLNLFLNLKSIELNGCRNLESVNVPQQVELDFVALSSLLIKNCPNFVSFPNGGLSAPKLSSFQIINCRSLTSLPDKMHILLPSLLQFYLKNCPEVESFPEGGLASKLIYISIIDCDKLFANRRDWGLQNLPSIQVVTIQDNCKDVESFPEAGLLPANLVSLDISNFPNMKSLDYKALRQLTSLDRLWISSCPMLKFMEEEGLPASICTLGINQCALLEKQLQSRKGKVWRKIAAPIPRIKINGTLI</sequence>
<dbReference type="PRINTS" id="PR00364">
    <property type="entry name" value="DISEASERSIST"/>
</dbReference>
<dbReference type="FunFam" id="1.10.10.10:FF:000322">
    <property type="entry name" value="Probable disease resistance protein At1g63360"/>
    <property type="match status" value="1"/>
</dbReference>
<dbReference type="Pfam" id="PF00931">
    <property type="entry name" value="NB-ARC"/>
    <property type="match status" value="1"/>
</dbReference>
<feature type="coiled-coil region" evidence="6">
    <location>
        <begin position="104"/>
        <end position="155"/>
    </location>
</feature>
<dbReference type="InterPro" id="IPR036388">
    <property type="entry name" value="WH-like_DNA-bd_sf"/>
</dbReference>
<feature type="domain" description="Disease resistance N-terminal" evidence="8">
    <location>
        <begin position="74"/>
        <end position="162"/>
    </location>
</feature>
<accession>A0A2I4FGW9</accession>
<dbReference type="RefSeq" id="XP_035540918.1">
    <property type="nucleotide sequence ID" value="XM_035685025.1"/>
</dbReference>
<evidence type="ECO:0000256" key="6">
    <source>
        <dbReference type="SAM" id="Coils"/>
    </source>
</evidence>
<gene>
    <name evidence="12 13" type="primary">LOC108998709</name>
</gene>
<organism evidence="11 12">
    <name type="scientific">Juglans regia</name>
    <name type="common">English walnut</name>
    <dbReference type="NCBI Taxonomy" id="51240"/>
    <lineage>
        <taxon>Eukaryota</taxon>
        <taxon>Viridiplantae</taxon>
        <taxon>Streptophyta</taxon>
        <taxon>Embryophyta</taxon>
        <taxon>Tracheophyta</taxon>
        <taxon>Spermatophyta</taxon>
        <taxon>Magnoliopsida</taxon>
        <taxon>eudicotyledons</taxon>
        <taxon>Gunneridae</taxon>
        <taxon>Pentapetalae</taxon>
        <taxon>rosids</taxon>
        <taxon>fabids</taxon>
        <taxon>Fagales</taxon>
        <taxon>Juglandaceae</taxon>
        <taxon>Juglans</taxon>
    </lineage>
</organism>
<dbReference type="InterPro" id="IPR027417">
    <property type="entry name" value="P-loop_NTPase"/>
</dbReference>
<keyword evidence="4" id="KW-0611">Plant defense</keyword>
<dbReference type="Gene3D" id="1.20.5.4130">
    <property type="match status" value="1"/>
</dbReference>
<dbReference type="Gene3D" id="3.40.50.300">
    <property type="entry name" value="P-loop containing nucleotide triphosphate hydrolases"/>
    <property type="match status" value="1"/>
</dbReference>
<dbReference type="PANTHER" id="PTHR36766">
    <property type="entry name" value="PLANT BROAD-SPECTRUM MILDEW RESISTANCE PROTEIN RPW8"/>
    <property type="match status" value="1"/>
</dbReference>
<keyword evidence="11" id="KW-1185">Reference proteome</keyword>
<keyword evidence="6" id="KW-0175">Coiled coil</keyword>
<dbReference type="Pfam" id="PF18052">
    <property type="entry name" value="Rx_N"/>
    <property type="match status" value="1"/>
</dbReference>
<dbReference type="InterPro" id="IPR041118">
    <property type="entry name" value="Rx_N"/>
</dbReference>
<feature type="domain" description="NB-ARC" evidence="7">
    <location>
        <begin position="237"/>
        <end position="410"/>
    </location>
</feature>
<evidence type="ECO:0000313" key="13">
    <source>
        <dbReference type="RefSeq" id="XP_035540918.1"/>
    </source>
</evidence>
<dbReference type="GO" id="GO:0006952">
    <property type="term" value="P:defense response"/>
    <property type="evidence" value="ECO:0007669"/>
    <property type="project" value="UniProtKB-KW"/>
</dbReference>
<evidence type="ECO:0000259" key="10">
    <source>
        <dbReference type="Pfam" id="PF25019"/>
    </source>
</evidence>
<dbReference type="PANTHER" id="PTHR36766:SF40">
    <property type="entry name" value="DISEASE RESISTANCE PROTEIN RGA3"/>
    <property type="match status" value="1"/>
</dbReference>